<reference evidence="1 2" key="1">
    <citation type="submission" date="2021-05" db="EMBL/GenBank/DDBJ databases">
        <title>Roseococcus sp. XZZS9, whole genome shotgun sequencing project.</title>
        <authorList>
            <person name="Zhao G."/>
            <person name="Shen L."/>
        </authorList>
    </citation>
    <scope>NUCLEOTIDE SEQUENCE [LARGE SCALE GENOMIC DNA]</scope>
    <source>
        <strain evidence="1 2">XZZS9</strain>
    </source>
</reference>
<protein>
    <submittedName>
        <fullName evidence="1">DUF2190 family protein</fullName>
    </submittedName>
</protein>
<organism evidence="1 2">
    <name type="scientific">Roseococcus pinisoli</name>
    <dbReference type="NCBI Taxonomy" id="2835040"/>
    <lineage>
        <taxon>Bacteria</taxon>
        <taxon>Pseudomonadati</taxon>
        <taxon>Pseudomonadota</taxon>
        <taxon>Alphaproteobacteria</taxon>
        <taxon>Acetobacterales</taxon>
        <taxon>Roseomonadaceae</taxon>
        <taxon>Roseococcus</taxon>
    </lineage>
</organism>
<dbReference type="PROSITE" id="PS51257">
    <property type="entry name" value="PROKAR_LIPOPROTEIN"/>
    <property type="match status" value="1"/>
</dbReference>
<comment type="caution">
    <text evidence="1">The sequence shown here is derived from an EMBL/GenBank/DDBJ whole genome shotgun (WGS) entry which is preliminary data.</text>
</comment>
<dbReference type="Proteomes" id="UP000766336">
    <property type="component" value="Unassembled WGS sequence"/>
</dbReference>
<dbReference type="EMBL" id="JAHCDA010000001">
    <property type="protein sequence ID" value="MBS7810530.1"/>
    <property type="molecule type" value="Genomic_DNA"/>
</dbReference>
<evidence type="ECO:0000313" key="2">
    <source>
        <dbReference type="Proteomes" id="UP000766336"/>
    </source>
</evidence>
<dbReference type="Pfam" id="PF09956">
    <property type="entry name" value="Phage_cement_2"/>
    <property type="match status" value="1"/>
</dbReference>
<sequence>MKNFVQKGAIISVTAPAILASGQGCLVGDLFGVATKAAASGSIVEILTQGVVELPKASGAVNEGVRVFWDNAAGNVTTTAIGNKGIGWAVGPGNYGSGATLIKVKLGQPNATAA</sequence>
<proteinExistence type="predicted"/>
<keyword evidence="2" id="KW-1185">Reference proteome</keyword>
<gene>
    <name evidence="1" type="ORF">KHU32_06250</name>
</gene>
<name>A0ABS5QC40_9PROT</name>
<dbReference type="InterPro" id="IPR011231">
    <property type="entry name" value="Phage_VT1-Sakai_H0018"/>
</dbReference>
<dbReference type="RefSeq" id="WP_213669143.1">
    <property type="nucleotide sequence ID" value="NZ_JAHCDA010000001.1"/>
</dbReference>
<accession>A0ABS5QC40</accession>
<evidence type="ECO:0000313" key="1">
    <source>
        <dbReference type="EMBL" id="MBS7810530.1"/>
    </source>
</evidence>